<keyword evidence="2" id="KW-1133">Transmembrane helix</keyword>
<feature type="transmembrane region" description="Helical" evidence="2">
    <location>
        <begin position="357"/>
        <end position="376"/>
    </location>
</feature>
<protein>
    <submittedName>
        <fullName evidence="3">Carbon monoxide dehydrogenase subunit G</fullName>
    </submittedName>
</protein>
<feature type="compositionally biased region" description="Acidic residues" evidence="1">
    <location>
        <begin position="184"/>
        <end position="194"/>
    </location>
</feature>
<evidence type="ECO:0000256" key="2">
    <source>
        <dbReference type="SAM" id="Phobius"/>
    </source>
</evidence>
<evidence type="ECO:0000313" key="3">
    <source>
        <dbReference type="EMBL" id="MDP9683143.1"/>
    </source>
</evidence>
<dbReference type="RefSeq" id="WP_189422156.1">
    <property type="nucleotide sequence ID" value="NZ_BMSM01000022.1"/>
</dbReference>
<dbReference type="PANTHER" id="PTHR38588">
    <property type="entry name" value="BLL0334 PROTEIN"/>
    <property type="match status" value="1"/>
</dbReference>
<dbReference type="InterPro" id="IPR023393">
    <property type="entry name" value="START-like_dom_sf"/>
</dbReference>
<dbReference type="SUPFAM" id="SSF55961">
    <property type="entry name" value="Bet v1-like"/>
    <property type="match status" value="1"/>
</dbReference>
<dbReference type="Pfam" id="PF10604">
    <property type="entry name" value="Polyketide_cyc2"/>
    <property type="match status" value="1"/>
</dbReference>
<keyword evidence="4" id="KW-1185">Reference proteome</keyword>
<feature type="compositionally biased region" description="Polar residues" evidence="1">
    <location>
        <begin position="251"/>
        <end position="273"/>
    </location>
</feature>
<dbReference type="Gene3D" id="3.30.530.20">
    <property type="match status" value="1"/>
</dbReference>
<evidence type="ECO:0000256" key="1">
    <source>
        <dbReference type="SAM" id="MobiDB-lite"/>
    </source>
</evidence>
<evidence type="ECO:0000313" key="4">
    <source>
        <dbReference type="Proteomes" id="UP001231675"/>
    </source>
</evidence>
<feature type="compositionally biased region" description="Low complexity" evidence="1">
    <location>
        <begin position="305"/>
        <end position="316"/>
    </location>
</feature>
<sequence>MEHEVFVPVPAERLKEALADPARVAGAVPGLQQEAGAEPVTGRLKVRVGSHSVTYRGTVRLTARDDGAYGVEGEAAEARGTGTAALALTVRIAGAEGGATLTFTGTATADGRLGDLPPDAVSAAVTRLLTRFAENLGRAADDRDEPETAEPTDAARAGDAAGTADAVRTADADGTADAVRSADAEDVNDVNDAEDSAKTARSADADGSADPARSVDADGSADPARSTDADGSADPARTTDADGSADPARTANPTNTTDGADATQRTDPAQTANPADAAEPPADAPPSVFETEVPPPSLDRGADEQGGAAAEPPAEAAHARRTMIGRSAEEVDHAPPRGRYAPVPAPEAVTAGTPLRWAAPAAALVVASAIVVGRALRRRR</sequence>
<dbReference type="Proteomes" id="UP001231675">
    <property type="component" value="Unassembled WGS sequence"/>
</dbReference>
<reference evidence="3 4" key="1">
    <citation type="submission" date="2023-07" db="EMBL/GenBank/DDBJ databases">
        <title>Sequencing the genomes of 1000 actinobacteria strains.</title>
        <authorList>
            <person name="Klenk H.-P."/>
        </authorList>
    </citation>
    <scope>NUCLEOTIDE SEQUENCE [LARGE SCALE GENOMIC DNA]</scope>
    <source>
        <strain evidence="3 4">DSM 40229</strain>
    </source>
</reference>
<name>A0ABT9LHH9_STRGD</name>
<dbReference type="EMBL" id="JAURUD010000001">
    <property type="protein sequence ID" value="MDP9683143.1"/>
    <property type="molecule type" value="Genomic_DNA"/>
</dbReference>
<gene>
    <name evidence="3" type="ORF">J2S47_003645</name>
</gene>
<dbReference type="InterPro" id="IPR010419">
    <property type="entry name" value="CO_DH_gsu"/>
</dbReference>
<accession>A0ABT9LHH9</accession>
<dbReference type="GeneID" id="91552605"/>
<dbReference type="PANTHER" id="PTHR38588:SF1">
    <property type="entry name" value="BLL0334 PROTEIN"/>
    <property type="match status" value="1"/>
</dbReference>
<proteinExistence type="predicted"/>
<organism evidence="3 4">
    <name type="scientific">Streptomyces griseoviridis</name>
    <dbReference type="NCBI Taxonomy" id="45398"/>
    <lineage>
        <taxon>Bacteria</taxon>
        <taxon>Bacillati</taxon>
        <taxon>Actinomycetota</taxon>
        <taxon>Actinomycetes</taxon>
        <taxon>Kitasatosporales</taxon>
        <taxon>Streptomycetaceae</taxon>
        <taxon>Streptomyces</taxon>
    </lineage>
</organism>
<comment type="caution">
    <text evidence="3">The sequence shown here is derived from an EMBL/GenBank/DDBJ whole genome shotgun (WGS) entry which is preliminary data.</text>
</comment>
<keyword evidence="2" id="KW-0472">Membrane</keyword>
<keyword evidence="2" id="KW-0812">Transmembrane</keyword>
<feature type="region of interest" description="Disordered" evidence="1">
    <location>
        <begin position="137"/>
        <end position="346"/>
    </location>
</feature>
<feature type="compositionally biased region" description="Low complexity" evidence="1">
    <location>
        <begin position="154"/>
        <end position="181"/>
    </location>
</feature>
<dbReference type="InterPro" id="IPR019587">
    <property type="entry name" value="Polyketide_cyclase/dehydratase"/>
</dbReference>
<feature type="compositionally biased region" description="Basic and acidic residues" evidence="1">
    <location>
        <begin position="195"/>
        <end position="204"/>
    </location>
</feature>